<comment type="caution">
    <text evidence="2">The sequence shown here is derived from an EMBL/GenBank/DDBJ whole genome shotgun (WGS) entry which is preliminary data.</text>
</comment>
<dbReference type="RefSeq" id="WP_129402379.1">
    <property type="nucleotide sequence ID" value="NZ_SDWT01000007.1"/>
</dbReference>
<feature type="transmembrane region" description="Helical" evidence="1">
    <location>
        <begin position="74"/>
        <end position="94"/>
    </location>
</feature>
<feature type="transmembrane region" description="Helical" evidence="1">
    <location>
        <begin position="157"/>
        <end position="181"/>
    </location>
</feature>
<keyword evidence="1" id="KW-0472">Membrane</keyword>
<name>A0A4Q2RMA6_9ACTN</name>
<sequence>MIPGPRRLVMLVLGCLVLGTGVALLLAADLGSDGYSTFINGLSLTSGAAFWIVNLLVGVVLVALAALRKVYPGIGTVVQMVLVGVTVSVVLGLIETPGDLVWRGVLLAAAFPVLAAGIALYLGSHTGAGPTEAAALAWDPPVPFKWSYSVVQGGGALAGWLLGATIGVGTLAVIVLLGPAVDLAARWMRVDLRQSGDPSTPDPA</sequence>
<evidence type="ECO:0000256" key="1">
    <source>
        <dbReference type="SAM" id="Phobius"/>
    </source>
</evidence>
<dbReference type="EMBL" id="SDWT01000007">
    <property type="protein sequence ID" value="RYB89950.1"/>
    <property type="molecule type" value="Genomic_DNA"/>
</dbReference>
<evidence type="ECO:0000313" key="3">
    <source>
        <dbReference type="Proteomes" id="UP000294071"/>
    </source>
</evidence>
<keyword evidence="1" id="KW-0812">Transmembrane</keyword>
<dbReference type="Pfam" id="PF19700">
    <property type="entry name" value="DUF6198"/>
    <property type="match status" value="1"/>
</dbReference>
<proteinExistence type="predicted"/>
<dbReference type="OrthoDB" id="3746604at2"/>
<dbReference type="InterPro" id="IPR038750">
    <property type="entry name" value="YczE/YyaS-like"/>
</dbReference>
<accession>A0A4Q2RMA6</accession>
<feature type="transmembrane region" description="Helical" evidence="1">
    <location>
        <begin position="43"/>
        <end position="67"/>
    </location>
</feature>
<organism evidence="2 3">
    <name type="scientific">Nocardioides oleivorans</name>
    <dbReference type="NCBI Taxonomy" id="273676"/>
    <lineage>
        <taxon>Bacteria</taxon>
        <taxon>Bacillati</taxon>
        <taxon>Actinomycetota</taxon>
        <taxon>Actinomycetes</taxon>
        <taxon>Propionibacteriales</taxon>
        <taxon>Nocardioidaceae</taxon>
        <taxon>Nocardioides</taxon>
    </lineage>
</organism>
<keyword evidence="1" id="KW-1133">Transmembrane helix</keyword>
<dbReference type="Proteomes" id="UP000294071">
    <property type="component" value="Unassembled WGS sequence"/>
</dbReference>
<protein>
    <submittedName>
        <fullName evidence="2">Uncharacterized protein</fullName>
    </submittedName>
</protein>
<dbReference type="AlphaFoldDB" id="A0A4Q2RMA6"/>
<dbReference type="PANTHER" id="PTHR40078">
    <property type="entry name" value="INTEGRAL MEMBRANE PROTEIN-RELATED"/>
    <property type="match status" value="1"/>
</dbReference>
<feature type="transmembrane region" description="Helical" evidence="1">
    <location>
        <begin position="100"/>
        <end position="122"/>
    </location>
</feature>
<keyword evidence="3" id="KW-1185">Reference proteome</keyword>
<evidence type="ECO:0000313" key="2">
    <source>
        <dbReference type="EMBL" id="RYB89950.1"/>
    </source>
</evidence>
<dbReference type="PANTHER" id="PTHR40078:SF1">
    <property type="entry name" value="INTEGRAL MEMBRANE PROTEIN"/>
    <property type="match status" value="1"/>
</dbReference>
<reference evidence="2 3" key="1">
    <citation type="submission" date="2019-01" db="EMBL/GenBank/DDBJ databases">
        <title>Novel species of Nocardioides.</title>
        <authorList>
            <person name="Liu Q."/>
            <person name="Xin Y.-H."/>
        </authorList>
    </citation>
    <scope>NUCLEOTIDE SEQUENCE [LARGE SCALE GENOMIC DNA]</scope>
    <source>
        <strain evidence="2 3">CGMCC 4.6882</strain>
    </source>
</reference>
<gene>
    <name evidence="2" type="ORF">EUA93_21380</name>
</gene>